<dbReference type="GO" id="GO:0006955">
    <property type="term" value="P:immune response"/>
    <property type="evidence" value="ECO:0007669"/>
    <property type="project" value="InterPro"/>
</dbReference>
<dbReference type="Gene3D" id="2.40.50.40">
    <property type="match status" value="1"/>
</dbReference>
<accession>A0AAY4BFF4</accession>
<dbReference type="PANTHER" id="PTHR12015:SF111">
    <property type="entry name" value="C-C MOTIF CHEMOKINE 17"/>
    <property type="match status" value="1"/>
</dbReference>
<keyword evidence="5 7" id="KW-0732">Signal</keyword>
<sequence length="104" mass="11896">METHTALLLLAAVLCWSCSPGKDCCLSTHNGRIPRRLVESYYLQTVDSGCHIRATVFTTWKGRRLCAPPPENSHWVAKLILFPMMNLYLLFSNNNKKNSNKQWS</sequence>
<feature type="chain" id="PRO_5044193666" description="Chemokine interleukin-8-like domain-containing protein" evidence="7">
    <location>
        <begin position="22"/>
        <end position="104"/>
    </location>
</feature>
<keyword evidence="2" id="KW-0145">Chemotaxis</keyword>
<dbReference type="GO" id="GO:0005615">
    <property type="term" value="C:extracellular space"/>
    <property type="evidence" value="ECO:0007669"/>
    <property type="project" value="UniProtKB-KW"/>
</dbReference>
<organism evidence="9 10">
    <name type="scientific">Denticeps clupeoides</name>
    <name type="common">denticle herring</name>
    <dbReference type="NCBI Taxonomy" id="299321"/>
    <lineage>
        <taxon>Eukaryota</taxon>
        <taxon>Metazoa</taxon>
        <taxon>Chordata</taxon>
        <taxon>Craniata</taxon>
        <taxon>Vertebrata</taxon>
        <taxon>Euteleostomi</taxon>
        <taxon>Actinopterygii</taxon>
        <taxon>Neopterygii</taxon>
        <taxon>Teleostei</taxon>
        <taxon>Clupei</taxon>
        <taxon>Clupeiformes</taxon>
        <taxon>Denticipitoidei</taxon>
        <taxon>Denticipitidae</taxon>
        <taxon>Denticeps</taxon>
    </lineage>
</organism>
<comment type="subcellular location">
    <subcellularLocation>
        <location evidence="1">Secreted</location>
    </subcellularLocation>
</comment>
<dbReference type="GeneTree" id="ENSGT01150000290034"/>
<keyword evidence="3" id="KW-0202">Cytokine</keyword>
<dbReference type="InterPro" id="IPR039809">
    <property type="entry name" value="Chemokine_b/g/d"/>
</dbReference>
<evidence type="ECO:0000256" key="3">
    <source>
        <dbReference type="ARBA" id="ARBA00022514"/>
    </source>
</evidence>
<proteinExistence type="predicted"/>
<keyword evidence="4" id="KW-0964">Secreted</keyword>
<dbReference type="SUPFAM" id="SSF54117">
    <property type="entry name" value="Interleukin 8-like chemokines"/>
    <property type="match status" value="1"/>
</dbReference>
<dbReference type="GO" id="GO:0006954">
    <property type="term" value="P:inflammatory response"/>
    <property type="evidence" value="ECO:0007669"/>
    <property type="project" value="UniProtKB-KW"/>
</dbReference>
<evidence type="ECO:0000256" key="6">
    <source>
        <dbReference type="ARBA" id="ARBA00023198"/>
    </source>
</evidence>
<reference evidence="9 10" key="1">
    <citation type="submission" date="2020-06" db="EMBL/GenBank/DDBJ databases">
        <authorList>
            <consortium name="Wellcome Sanger Institute Data Sharing"/>
        </authorList>
    </citation>
    <scope>NUCLEOTIDE SEQUENCE [LARGE SCALE GENOMIC DNA]</scope>
</reference>
<feature type="domain" description="Chemokine interleukin-8-like" evidence="8">
    <location>
        <begin position="21"/>
        <end position="83"/>
    </location>
</feature>
<evidence type="ECO:0000313" key="10">
    <source>
        <dbReference type="Proteomes" id="UP000694580"/>
    </source>
</evidence>
<feature type="signal peptide" evidence="7">
    <location>
        <begin position="1"/>
        <end position="21"/>
    </location>
</feature>
<dbReference type="Ensembl" id="ENSDCDT00010020529.1">
    <property type="protein sequence ID" value="ENSDCDP00010019417.1"/>
    <property type="gene ID" value="ENSDCDG00010008773.1"/>
</dbReference>
<evidence type="ECO:0000256" key="1">
    <source>
        <dbReference type="ARBA" id="ARBA00004613"/>
    </source>
</evidence>
<evidence type="ECO:0000259" key="8">
    <source>
        <dbReference type="SMART" id="SM00199"/>
    </source>
</evidence>
<evidence type="ECO:0000256" key="2">
    <source>
        <dbReference type="ARBA" id="ARBA00022500"/>
    </source>
</evidence>
<dbReference type="Pfam" id="PF00048">
    <property type="entry name" value="IL8"/>
    <property type="match status" value="1"/>
</dbReference>
<evidence type="ECO:0000256" key="4">
    <source>
        <dbReference type="ARBA" id="ARBA00022525"/>
    </source>
</evidence>
<reference evidence="9" key="2">
    <citation type="submission" date="2025-08" db="UniProtKB">
        <authorList>
            <consortium name="Ensembl"/>
        </authorList>
    </citation>
    <scope>IDENTIFICATION</scope>
</reference>
<keyword evidence="10" id="KW-1185">Reference proteome</keyword>
<dbReference type="SMART" id="SM00199">
    <property type="entry name" value="SCY"/>
    <property type="match status" value="1"/>
</dbReference>
<reference evidence="9" key="3">
    <citation type="submission" date="2025-09" db="UniProtKB">
        <authorList>
            <consortium name="Ensembl"/>
        </authorList>
    </citation>
    <scope>IDENTIFICATION</scope>
</reference>
<evidence type="ECO:0000313" key="9">
    <source>
        <dbReference type="Ensembl" id="ENSDCDP00010019417.1"/>
    </source>
</evidence>
<protein>
    <recommendedName>
        <fullName evidence="8">Chemokine interleukin-8-like domain-containing protein</fullName>
    </recommendedName>
</protein>
<dbReference type="Proteomes" id="UP000694580">
    <property type="component" value="Chromosome 11"/>
</dbReference>
<dbReference type="GO" id="GO:0008009">
    <property type="term" value="F:chemokine activity"/>
    <property type="evidence" value="ECO:0007669"/>
    <property type="project" value="InterPro"/>
</dbReference>
<evidence type="ECO:0000256" key="5">
    <source>
        <dbReference type="ARBA" id="ARBA00022729"/>
    </source>
</evidence>
<dbReference type="InterPro" id="IPR001811">
    <property type="entry name" value="Chemokine_IL8-like_dom"/>
</dbReference>
<evidence type="ECO:0000256" key="7">
    <source>
        <dbReference type="SAM" id="SignalP"/>
    </source>
</evidence>
<dbReference type="PANTHER" id="PTHR12015">
    <property type="entry name" value="SMALL INDUCIBLE CYTOKINE A"/>
    <property type="match status" value="1"/>
</dbReference>
<name>A0AAY4BFF4_9TELE</name>
<dbReference type="InterPro" id="IPR036048">
    <property type="entry name" value="Interleukin_8-like_sf"/>
</dbReference>
<dbReference type="AlphaFoldDB" id="A0AAY4BFF4"/>
<keyword evidence="6" id="KW-0395">Inflammatory response</keyword>